<dbReference type="EMBL" id="MCGE01000071">
    <property type="protein sequence ID" value="ORY97006.1"/>
    <property type="molecule type" value="Genomic_DNA"/>
</dbReference>
<sequence>MEIQDPSKKQQYSTIDGIFGGAHQGLVYAKTTSNIGLFNWSDSDALRRIMTWSGEKLPSSNLILTIFSPLTRQTSRNFQPSVHPISLYFNSQLSRQTFLQNILISKASKNEDRFYSILPFSPYQDRKLEVSHWKINTMHP</sequence>
<comment type="caution">
    <text evidence="1">The sequence shown here is derived from an EMBL/GenBank/DDBJ whole genome shotgun (WGS) entry which is preliminary data.</text>
</comment>
<dbReference type="Proteomes" id="UP000193560">
    <property type="component" value="Unassembled WGS sequence"/>
</dbReference>
<evidence type="ECO:0000313" key="1">
    <source>
        <dbReference type="EMBL" id="ORY97006.1"/>
    </source>
</evidence>
<reference evidence="1 2" key="1">
    <citation type="submission" date="2016-07" db="EMBL/GenBank/DDBJ databases">
        <title>Pervasive Adenine N6-methylation of Active Genes in Fungi.</title>
        <authorList>
            <consortium name="DOE Joint Genome Institute"/>
            <person name="Mondo S.J."/>
            <person name="Dannebaum R.O."/>
            <person name="Kuo R.C."/>
            <person name="Labutti K."/>
            <person name="Haridas S."/>
            <person name="Kuo A."/>
            <person name="Salamov A."/>
            <person name="Ahrendt S.R."/>
            <person name="Lipzen A."/>
            <person name="Sullivan W."/>
            <person name="Andreopoulos W.B."/>
            <person name="Clum A."/>
            <person name="Lindquist E."/>
            <person name="Daum C."/>
            <person name="Ramamoorthy G.K."/>
            <person name="Gryganskyi A."/>
            <person name="Culley D."/>
            <person name="Magnuson J.K."/>
            <person name="James T.Y."/>
            <person name="O'Malley M.A."/>
            <person name="Stajich J.E."/>
            <person name="Spatafora J.W."/>
            <person name="Visel A."/>
            <person name="Grigoriev I.V."/>
        </authorList>
    </citation>
    <scope>NUCLEOTIDE SEQUENCE [LARGE SCALE GENOMIC DNA]</scope>
    <source>
        <strain evidence="1 2">NRRL 1336</strain>
    </source>
</reference>
<accession>A0A1X2HF85</accession>
<organism evidence="1 2">
    <name type="scientific">Absidia repens</name>
    <dbReference type="NCBI Taxonomy" id="90262"/>
    <lineage>
        <taxon>Eukaryota</taxon>
        <taxon>Fungi</taxon>
        <taxon>Fungi incertae sedis</taxon>
        <taxon>Mucoromycota</taxon>
        <taxon>Mucoromycotina</taxon>
        <taxon>Mucoromycetes</taxon>
        <taxon>Mucorales</taxon>
        <taxon>Cunninghamellaceae</taxon>
        <taxon>Absidia</taxon>
    </lineage>
</organism>
<protein>
    <submittedName>
        <fullName evidence="1">Uncharacterized protein</fullName>
    </submittedName>
</protein>
<keyword evidence="2" id="KW-1185">Reference proteome</keyword>
<dbReference type="AlphaFoldDB" id="A0A1X2HF85"/>
<evidence type="ECO:0000313" key="2">
    <source>
        <dbReference type="Proteomes" id="UP000193560"/>
    </source>
</evidence>
<name>A0A1X2HF85_9FUNG</name>
<gene>
    <name evidence="1" type="ORF">BCR42DRAFT_399169</name>
</gene>
<proteinExistence type="predicted"/>